<dbReference type="EMBL" id="JASBNA010000013">
    <property type="protein sequence ID" value="KAK7687360.1"/>
    <property type="molecule type" value="Genomic_DNA"/>
</dbReference>
<accession>A0AAW0G1K2</accession>
<keyword evidence="3" id="KW-1185">Reference proteome</keyword>
<dbReference type="AlphaFoldDB" id="A0AAW0G1K2"/>
<feature type="compositionally biased region" description="Polar residues" evidence="1">
    <location>
        <begin position="80"/>
        <end position="96"/>
    </location>
</feature>
<feature type="compositionally biased region" description="Polar residues" evidence="1">
    <location>
        <begin position="57"/>
        <end position="70"/>
    </location>
</feature>
<dbReference type="Proteomes" id="UP001385951">
    <property type="component" value="Unassembled WGS sequence"/>
</dbReference>
<reference evidence="2 3" key="1">
    <citation type="submission" date="2022-09" db="EMBL/GenBank/DDBJ databases">
        <authorList>
            <person name="Palmer J.M."/>
        </authorList>
    </citation>
    <scope>NUCLEOTIDE SEQUENCE [LARGE SCALE GENOMIC DNA]</scope>
    <source>
        <strain evidence="2 3">DSM 7382</strain>
    </source>
</reference>
<feature type="compositionally biased region" description="Basic residues" evidence="1">
    <location>
        <begin position="190"/>
        <end position="204"/>
    </location>
</feature>
<evidence type="ECO:0000313" key="2">
    <source>
        <dbReference type="EMBL" id="KAK7687360.1"/>
    </source>
</evidence>
<feature type="compositionally biased region" description="Low complexity" evidence="1">
    <location>
        <begin position="32"/>
        <end position="44"/>
    </location>
</feature>
<organism evidence="2 3">
    <name type="scientific">Cerrena zonata</name>
    <dbReference type="NCBI Taxonomy" id="2478898"/>
    <lineage>
        <taxon>Eukaryota</taxon>
        <taxon>Fungi</taxon>
        <taxon>Dikarya</taxon>
        <taxon>Basidiomycota</taxon>
        <taxon>Agaricomycotina</taxon>
        <taxon>Agaricomycetes</taxon>
        <taxon>Polyporales</taxon>
        <taxon>Cerrenaceae</taxon>
        <taxon>Cerrena</taxon>
    </lineage>
</organism>
<sequence>MKQNLLATLEKGSLSSSLNKNNIHDELPNQNSARSSRSPTPKTSTENKVPTVKVEETGQNSLVFDQNDSLNPDELKNSEGENQSGSGEASVTTSLPQGEVIPDLLSDSVNNEEANSRESSVPLEKTGTKSKKSSKSPGAKSKKKSKKQKENKMEPLSSPDNSQEMFDIHSFTALLTQKLTPAPTEGMTKAAKRKARRSRLHAQKRAAELARLELEKIKASGKKIKEVENMSESEKLPDKSSNEEDLISDIDSNSFNEISSSNEMESIDDSANPLEDKTMTAEKCKEVGRQTRSTLKRKSISQEPVGSKRPKALSNNIETNARSSDKQVPESEEESLEKQTLKTNHKTKNP</sequence>
<gene>
    <name evidence="2" type="ORF">QCA50_009225</name>
</gene>
<name>A0AAW0G1K2_9APHY</name>
<protein>
    <submittedName>
        <fullName evidence="2">Uncharacterized protein</fullName>
    </submittedName>
</protein>
<feature type="compositionally biased region" description="Polar residues" evidence="1">
    <location>
        <begin position="313"/>
        <end position="322"/>
    </location>
</feature>
<feature type="region of interest" description="Disordered" evidence="1">
    <location>
        <begin position="1"/>
        <end position="204"/>
    </location>
</feature>
<proteinExistence type="predicted"/>
<evidence type="ECO:0000313" key="3">
    <source>
        <dbReference type="Proteomes" id="UP001385951"/>
    </source>
</evidence>
<feature type="compositionally biased region" description="Low complexity" evidence="1">
    <location>
        <begin position="249"/>
        <end position="264"/>
    </location>
</feature>
<evidence type="ECO:0000256" key="1">
    <source>
        <dbReference type="SAM" id="MobiDB-lite"/>
    </source>
</evidence>
<feature type="compositionally biased region" description="Basic and acidic residues" evidence="1">
    <location>
        <begin position="274"/>
        <end position="289"/>
    </location>
</feature>
<feature type="compositionally biased region" description="Basic residues" evidence="1">
    <location>
        <begin position="128"/>
        <end position="147"/>
    </location>
</feature>
<comment type="caution">
    <text evidence="2">The sequence shown here is derived from an EMBL/GenBank/DDBJ whole genome shotgun (WGS) entry which is preliminary data.</text>
</comment>
<feature type="compositionally biased region" description="Polar residues" evidence="1">
    <location>
        <begin position="107"/>
        <end position="119"/>
    </location>
</feature>
<feature type="compositionally biased region" description="Basic and acidic residues" evidence="1">
    <location>
        <begin position="225"/>
        <end position="242"/>
    </location>
</feature>
<feature type="region of interest" description="Disordered" evidence="1">
    <location>
        <begin position="225"/>
        <end position="350"/>
    </location>
</feature>